<feature type="transmembrane region" description="Helical" evidence="1">
    <location>
        <begin position="135"/>
        <end position="154"/>
    </location>
</feature>
<proteinExistence type="predicted"/>
<keyword evidence="1" id="KW-0472">Membrane</keyword>
<dbReference type="EMBL" id="LSLI01000001">
    <property type="protein sequence ID" value="KXS33794.1"/>
    <property type="molecule type" value="Genomic_DNA"/>
</dbReference>
<accession>A0A139BXU6</accession>
<feature type="transmembrane region" description="Helical" evidence="1">
    <location>
        <begin position="72"/>
        <end position="92"/>
    </location>
</feature>
<reference evidence="2 3" key="1">
    <citation type="submission" date="2016-02" db="EMBL/GenBank/DDBJ databases">
        <authorList>
            <person name="Wen L."/>
            <person name="He K."/>
            <person name="Yang H."/>
        </authorList>
    </citation>
    <scope>NUCLEOTIDE SEQUENCE [LARGE SCALE GENOMIC DNA]</scope>
    <source>
        <strain evidence="2">ShG14-8</strain>
    </source>
</reference>
<dbReference type="Proteomes" id="UP000070578">
    <property type="component" value="Unassembled WGS sequence"/>
</dbReference>
<keyword evidence="1" id="KW-0812">Transmembrane</keyword>
<protein>
    <submittedName>
        <fullName evidence="2">Sodium:proline symporter</fullName>
    </submittedName>
</protein>
<name>A0A139BXU6_9PROT</name>
<evidence type="ECO:0000256" key="1">
    <source>
        <dbReference type="SAM" id="Phobius"/>
    </source>
</evidence>
<dbReference type="AlphaFoldDB" id="A0A139BXU6"/>
<sequence length="164" mass="17536">MFKCSMNHRPDWSTAVLAGVIAGTSATLVQMLLWLVFTDAFPAILFRDARLTAALVLGSSVLPPPATFDTGIMLAATLVHFALSVVYAALLARLTSGLENIPALLAGAAFGIVLYFINLYGFTAVFPWFAQARGWITLIAHAVFGVTVTLVCRYPSVKNTQGIS</sequence>
<keyword evidence="1" id="KW-1133">Transmembrane helix</keyword>
<organism evidence="2 3">
    <name type="scientific">Candidatus Gallionella acididurans</name>
    <dbReference type="NCBI Taxonomy" id="1796491"/>
    <lineage>
        <taxon>Bacteria</taxon>
        <taxon>Pseudomonadati</taxon>
        <taxon>Pseudomonadota</taxon>
        <taxon>Betaproteobacteria</taxon>
        <taxon>Nitrosomonadales</taxon>
        <taxon>Gallionellaceae</taxon>
        <taxon>Gallionella</taxon>
    </lineage>
</organism>
<evidence type="ECO:0000313" key="3">
    <source>
        <dbReference type="Proteomes" id="UP000070578"/>
    </source>
</evidence>
<gene>
    <name evidence="2" type="ORF">AWT59_0009</name>
</gene>
<feature type="transmembrane region" description="Helical" evidence="1">
    <location>
        <begin position="12"/>
        <end position="37"/>
    </location>
</feature>
<comment type="caution">
    <text evidence="2">The sequence shown here is derived from an EMBL/GenBank/DDBJ whole genome shotgun (WGS) entry which is preliminary data.</text>
</comment>
<evidence type="ECO:0000313" key="2">
    <source>
        <dbReference type="EMBL" id="KXS33794.1"/>
    </source>
</evidence>
<reference evidence="2 3" key="2">
    <citation type="submission" date="2016-03" db="EMBL/GenBank/DDBJ databases">
        <title>New uncultured bacterium of the family Gallionellaceae from acid mine drainage: description and reconstruction of genome based on metagenomic analysis of microbial community.</title>
        <authorList>
            <person name="Kadnikov V."/>
            <person name="Ivasenko D."/>
            <person name="Beletsky A."/>
            <person name="Mardanov A."/>
            <person name="Danilova E."/>
            <person name="Pimenov N."/>
            <person name="Karnachuk O."/>
            <person name="Ravin N."/>
        </authorList>
    </citation>
    <scope>NUCLEOTIDE SEQUENCE [LARGE SCALE GENOMIC DNA]</scope>
    <source>
        <strain evidence="2">ShG14-8</strain>
    </source>
</reference>
<feature type="transmembrane region" description="Helical" evidence="1">
    <location>
        <begin position="104"/>
        <end position="129"/>
    </location>
</feature>